<proteinExistence type="predicted"/>
<organism evidence="2 3">
    <name type="scientific">Prevotella pectinovora</name>
    <dbReference type="NCBI Taxonomy" id="1602169"/>
    <lineage>
        <taxon>Bacteria</taxon>
        <taxon>Pseudomonadati</taxon>
        <taxon>Bacteroidota</taxon>
        <taxon>Bacteroidia</taxon>
        <taxon>Bacteroidales</taxon>
        <taxon>Prevotellaceae</taxon>
        <taxon>Prevotella</taxon>
    </lineage>
</organism>
<keyword evidence="3" id="KW-1185">Reference proteome</keyword>
<dbReference type="AlphaFoldDB" id="A0A0D0HAD0"/>
<dbReference type="EMBL" id="JXQK01000088">
    <property type="protein sequence ID" value="KIP60152.1"/>
    <property type="molecule type" value="Genomic_DNA"/>
</dbReference>
<feature type="transmembrane region" description="Helical" evidence="1">
    <location>
        <begin position="137"/>
        <end position="157"/>
    </location>
</feature>
<evidence type="ECO:0000313" key="3">
    <source>
        <dbReference type="Proteomes" id="UP000032046"/>
    </source>
</evidence>
<evidence type="ECO:0000256" key="1">
    <source>
        <dbReference type="SAM" id="Phobius"/>
    </source>
</evidence>
<keyword evidence="1" id="KW-0812">Transmembrane</keyword>
<evidence type="ECO:0000313" key="2">
    <source>
        <dbReference type="EMBL" id="KIP60152.1"/>
    </source>
</evidence>
<feature type="transmembrane region" description="Helical" evidence="1">
    <location>
        <begin position="60"/>
        <end position="83"/>
    </location>
</feature>
<name>A0A0D0HAD0_9BACT</name>
<gene>
    <name evidence="2" type="ORF">ST44_12550</name>
</gene>
<feature type="transmembrane region" description="Helical" evidence="1">
    <location>
        <begin position="6"/>
        <end position="22"/>
    </location>
</feature>
<comment type="caution">
    <text evidence="2">The sequence shown here is derived from an EMBL/GenBank/DDBJ whole genome shotgun (WGS) entry which is preliminary data.</text>
</comment>
<feature type="transmembrane region" description="Helical" evidence="1">
    <location>
        <begin position="95"/>
        <end position="116"/>
    </location>
</feature>
<sequence>MDVPIFGFLEPILNLIFQLPFLRKRIKAKGMTVKEYTNKEILKSKQHAYMYHKKDAESGAMTLICILLFILFLSASIALKLIFNKSLGLVLIRKNIATILFANIALSYICTCLTVYKCNIEKEMKRVNRLSLKSQNSYIKYFVIFCISVLLLLEVAMEFLHAR</sequence>
<dbReference type="Proteomes" id="UP000032046">
    <property type="component" value="Unassembled WGS sequence"/>
</dbReference>
<keyword evidence="1" id="KW-1133">Transmembrane helix</keyword>
<accession>A0A0D0HAD0</accession>
<reference evidence="2 3" key="1">
    <citation type="submission" date="2015-01" db="EMBL/GenBank/DDBJ databases">
        <title>Comparative genomics of non-oral Prevotella species.</title>
        <authorList>
            <person name="Accetto T."/>
            <person name="Nograsek B."/>
            <person name="Avgustin G."/>
        </authorList>
    </citation>
    <scope>NUCLEOTIDE SEQUENCE [LARGE SCALE GENOMIC DNA]</scope>
    <source>
        <strain evidence="2 3">P5-119</strain>
    </source>
</reference>
<keyword evidence="1" id="KW-0472">Membrane</keyword>
<protein>
    <submittedName>
        <fullName evidence="2">Uncharacterized protein</fullName>
    </submittedName>
</protein>